<accession>H0EI37</accession>
<protein>
    <submittedName>
        <fullName evidence="1">Uncharacterized protein</fullName>
    </submittedName>
</protein>
<proteinExistence type="predicted"/>
<gene>
    <name evidence="1" type="ORF">M7I_2183</name>
</gene>
<evidence type="ECO:0000313" key="1">
    <source>
        <dbReference type="EMBL" id="EHL01830.1"/>
    </source>
</evidence>
<dbReference type="Proteomes" id="UP000005446">
    <property type="component" value="Unassembled WGS sequence"/>
</dbReference>
<dbReference type="InParanoid" id="H0EI37"/>
<dbReference type="HOGENOM" id="CLU_3351234_0_0_1"/>
<dbReference type="AlphaFoldDB" id="H0EI37"/>
<dbReference type="EMBL" id="AGUE01000044">
    <property type="protein sequence ID" value="EHL01830.1"/>
    <property type="molecule type" value="Genomic_DNA"/>
</dbReference>
<comment type="caution">
    <text evidence="1">The sequence shown here is derived from an EMBL/GenBank/DDBJ whole genome shotgun (WGS) entry which is preliminary data.</text>
</comment>
<keyword evidence="2" id="KW-1185">Reference proteome</keyword>
<organism evidence="1 2">
    <name type="scientific">Glarea lozoyensis (strain ATCC 74030 / MF5533)</name>
    <dbReference type="NCBI Taxonomy" id="1104152"/>
    <lineage>
        <taxon>Eukaryota</taxon>
        <taxon>Fungi</taxon>
        <taxon>Dikarya</taxon>
        <taxon>Ascomycota</taxon>
        <taxon>Pezizomycotina</taxon>
        <taxon>Leotiomycetes</taxon>
        <taxon>Helotiales</taxon>
        <taxon>Helotiaceae</taxon>
        <taxon>Glarea</taxon>
    </lineage>
</organism>
<evidence type="ECO:0000313" key="2">
    <source>
        <dbReference type="Proteomes" id="UP000005446"/>
    </source>
</evidence>
<name>H0EI37_GLAL7</name>
<sequence>MKSQFLCVPARMYRESAMLQLLGLHFSTTQLENLARS</sequence>
<reference evidence="1 2" key="1">
    <citation type="journal article" date="2012" name="Eukaryot. Cell">
        <title>Genome sequence of the fungus Glarea lozoyensis: the first genome sequence of a species from the Helotiaceae family.</title>
        <authorList>
            <person name="Youssar L."/>
            <person name="Gruening B.A."/>
            <person name="Erxleben A."/>
            <person name="Guenther S."/>
            <person name="Huettel W."/>
        </authorList>
    </citation>
    <scope>NUCLEOTIDE SEQUENCE [LARGE SCALE GENOMIC DNA]</scope>
    <source>
        <strain evidence="2">ATCC 74030 / MF5533</strain>
    </source>
</reference>